<reference evidence="1 3" key="1">
    <citation type="submission" date="2014-08" db="EMBL/GenBank/DDBJ databases">
        <title>Complete genome sequence of Corynebacterium imitans DSM 44264, isolated from a five-month-old boy with suspected pharyngeal diphtheria.</title>
        <authorList>
            <person name="Mollmann S."/>
            <person name="Albersmeier A."/>
            <person name="Ruckert C."/>
            <person name="Tauch A."/>
        </authorList>
    </citation>
    <scope>NUCLEOTIDE SEQUENCE [LARGE SCALE GENOMIC DNA]</scope>
    <source>
        <strain evidence="1 3">DSM 44264</strain>
    </source>
</reference>
<dbReference type="HOGENOM" id="CLU_2632132_0_0_11"/>
<evidence type="ECO:0000313" key="3">
    <source>
        <dbReference type="Proteomes" id="UP000028780"/>
    </source>
</evidence>
<keyword evidence="3" id="KW-1185">Reference proteome</keyword>
<dbReference type="KEGG" id="cii:CIMIT_05580"/>
<dbReference type="EMBL" id="LT906467">
    <property type="protein sequence ID" value="SNV69821.1"/>
    <property type="molecule type" value="Genomic_DNA"/>
</dbReference>
<evidence type="ECO:0000313" key="2">
    <source>
        <dbReference type="EMBL" id="SNV69821.1"/>
    </source>
</evidence>
<evidence type="ECO:0000313" key="4">
    <source>
        <dbReference type="Proteomes" id="UP000215374"/>
    </source>
</evidence>
<dbReference type="Proteomes" id="UP000028780">
    <property type="component" value="Chromosome"/>
</dbReference>
<dbReference type="RefSeq" id="WP_038590257.1">
    <property type="nucleotide sequence ID" value="NZ_CP009211.1"/>
</dbReference>
<sequence>MNHRITNRELLDLVEAATGTRKLVLKVPEFARLVGRDYDEILPRVGRDIPAERDGDRGNWRIPIQALRPFLTGRTAA</sequence>
<dbReference type="OrthoDB" id="9869055at2"/>
<name>A0A076NMM5_9CORY</name>
<accession>A0A076NMM5</accession>
<reference evidence="2 4" key="2">
    <citation type="submission" date="2017-06" db="EMBL/GenBank/DDBJ databases">
        <authorList>
            <consortium name="Pathogen Informatics"/>
        </authorList>
    </citation>
    <scope>NUCLEOTIDE SEQUENCE [LARGE SCALE GENOMIC DNA]</scope>
    <source>
        <strain evidence="2 4">NCTC13015</strain>
    </source>
</reference>
<dbReference type="EMBL" id="CP009211">
    <property type="protein sequence ID" value="AIJ33441.1"/>
    <property type="molecule type" value="Genomic_DNA"/>
</dbReference>
<organism evidence="1 3">
    <name type="scientific">Corynebacterium imitans</name>
    <dbReference type="NCBI Taxonomy" id="156978"/>
    <lineage>
        <taxon>Bacteria</taxon>
        <taxon>Bacillati</taxon>
        <taxon>Actinomycetota</taxon>
        <taxon>Actinomycetes</taxon>
        <taxon>Mycobacteriales</taxon>
        <taxon>Corynebacteriaceae</taxon>
        <taxon>Corynebacterium</taxon>
    </lineage>
</organism>
<proteinExistence type="predicted"/>
<gene>
    <name evidence="1" type="ORF">CIMIT_05580</name>
    <name evidence="2" type="ORF">SAMEA4535761_01183</name>
</gene>
<dbReference type="STRING" id="156978.CIMIT_05580"/>
<dbReference type="Proteomes" id="UP000215374">
    <property type="component" value="Chromosome 1"/>
</dbReference>
<protein>
    <recommendedName>
        <fullName evidence="5">DNA-binding protein</fullName>
    </recommendedName>
</protein>
<evidence type="ECO:0000313" key="1">
    <source>
        <dbReference type="EMBL" id="AIJ33441.1"/>
    </source>
</evidence>
<dbReference type="AlphaFoldDB" id="A0A076NMM5"/>
<evidence type="ECO:0008006" key="5">
    <source>
        <dbReference type="Google" id="ProtNLM"/>
    </source>
</evidence>